<name>A0A7D9H1K9_DEKBR</name>
<dbReference type="AlphaFoldDB" id="A0A7D9H1K9"/>
<dbReference type="SUPFAM" id="SSF53613">
    <property type="entry name" value="Ribokinase-like"/>
    <property type="match status" value="1"/>
</dbReference>
<gene>
    <name evidence="2" type="primary">MAK32</name>
    <name evidence="2" type="ORF">DEBR0S5_04544G</name>
</gene>
<sequence>MSDKRLIFCSLGLFIIDEIHFSNGSSLFNVLGGGGTFAIVGSRIVLGNNYANKCGWIVDIGNDCPPTIEQKLKSWNTAAIFRYHDDRACNHGWNNYGANEYRKFRFTTEPICIGLEDILVYRQLLYSKSFHFIISPEDCLEVLQKLKEIRGDKDMPFVVWEPDPDDCTRNMLSKCIPVLGKIDVLSPNAAECASLLGLPEPHNPNCCENVAEEFLPYITKTLKSAIVLRCGEMGSLLMTHAQKRWFPPYYINQSKVVDPTGCGNTFVGAFTTGYILSDGDLNAACICGTLASGIAIETHGVPTLSEIGREELWNNLSFNDRARIYLKDNPTLSIEYKQFISMIRPNQF</sequence>
<accession>A0A7D9H1K9</accession>
<dbReference type="PANTHER" id="PTHR47098">
    <property type="entry name" value="PROTEIN MAK32"/>
    <property type="match status" value="1"/>
</dbReference>
<dbReference type="Gene3D" id="3.40.1190.20">
    <property type="match status" value="1"/>
</dbReference>
<protein>
    <submittedName>
        <fullName evidence="2">DEBR0S5_04544g1_1</fullName>
    </submittedName>
</protein>
<evidence type="ECO:0000313" key="3">
    <source>
        <dbReference type="Proteomes" id="UP000478008"/>
    </source>
</evidence>
<feature type="domain" description="Carbohydrate kinase PfkB" evidence="1">
    <location>
        <begin position="115"/>
        <end position="301"/>
    </location>
</feature>
<organism evidence="2 3">
    <name type="scientific">Dekkera bruxellensis</name>
    <name type="common">Brettanomyces custersii</name>
    <dbReference type="NCBI Taxonomy" id="5007"/>
    <lineage>
        <taxon>Eukaryota</taxon>
        <taxon>Fungi</taxon>
        <taxon>Dikarya</taxon>
        <taxon>Ascomycota</taxon>
        <taxon>Saccharomycotina</taxon>
        <taxon>Pichiomycetes</taxon>
        <taxon>Pichiales</taxon>
        <taxon>Pichiaceae</taxon>
        <taxon>Brettanomyces</taxon>
    </lineage>
</organism>
<proteinExistence type="predicted"/>
<dbReference type="InterPro" id="IPR011611">
    <property type="entry name" value="PfkB_dom"/>
</dbReference>
<keyword evidence="3" id="KW-1185">Reference proteome</keyword>
<reference evidence="2 3" key="1">
    <citation type="submission" date="2019-07" db="EMBL/GenBank/DDBJ databases">
        <authorList>
            <person name="Friedrich A."/>
            <person name="Schacherer J."/>
        </authorList>
    </citation>
    <scope>NUCLEOTIDE SEQUENCE [LARGE SCALE GENOMIC DNA]</scope>
</reference>
<dbReference type="InterPro" id="IPR029056">
    <property type="entry name" value="Ribokinase-like"/>
</dbReference>
<dbReference type="Pfam" id="PF00294">
    <property type="entry name" value="PfkB"/>
    <property type="match status" value="1"/>
</dbReference>
<dbReference type="EMBL" id="CABFWN010000005">
    <property type="protein sequence ID" value="VUG19506.1"/>
    <property type="molecule type" value="Genomic_DNA"/>
</dbReference>
<evidence type="ECO:0000313" key="2">
    <source>
        <dbReference type="EMBL" id="VUG19506.1"/>
    </source>
</evidence>
<dbReference type="Proteomes" id="UP000478008">
    <property type="component" value="Unassembled WGS sequence"/>
</dbReference>
<dbReference type="PANTHER" id="PTHR47098:SF2">
    <property type="entry name" value="PROTEIN MAK32"/>
    <property type="match status" value="1"/>
</dbReference>
<evidence type="ECO:0000259" key="1">
    <source>
        <dbReference type="Pfam" id="PF00294"/>
    </source>
</evidence>